<accession>A0A3G8LPG8</accession>
<proteinExistence type="predicted"/>
<dbReference type="OrthoDB" id="6263115at2"/>
<keyword evidence="2" id="KW-1185">Reference proteome</keyword>
<sequence length="274" mass="31510">MMSHVSQHTTLAPNIVKNIVLLLVCICVLFTISSLHATPQRQSPPQLPLNKATDTIFGNWIIDTSEHISLLQLNRDHSYLHIEFNIIEPQNSVAEWGRLNIQTTGVRFIPSYSSNQQQGFVAYQIEFPKTQMALRVESEKLVFTIDTNGDNIADEQHDYYAYISQSVYGLWHQLSTAALSSLVLLDNGYYLVVNINLHQDPQALSHQTQVEWGRFELQQNQLITYPVFDNYLQQTLSPFSTMPSVFYRPISQQLVLSFEQDKGNLHDHLQLFMR</sequence>
<evidence type="ECO:0000313" key="1">
    <source>
        <dbReference type="EMBL" id="AZG71693.1"/>
    </source>
</evidence>
<evidence type="ECO:0000313" key="2">
    <source>
        <dbReference type="Proteomes" id="UP000278035"/>
    </source>
</evidence>
<protein>
    <submittedName>
        <fullName evidence="1">Uncharacterized protein</fullName>
    </submittedName>
</protein>
<dbReference type="EMBL" id="CP034015">
    <property type="protein sequence ID" value="AZG71693.1"/>
    <property type="molecule type" value="Genomic_DNA"/>
</dbReference>
<name>A0A3G8LPG8_9GAMM</name>
<dbReference type="Proteomes" id="UP000278035">
    <property type="component" value="Chromosome"/>
</dbReference>
<dbReference type="KEGG" id="slj:EGC82_02275"/>
<dbReference type="RefSeq" id="WP_124729316.1">
    <property type="nucleotide sequence ID" value="NZ_CBCSKC010000034.1"/>
</dbReference>
<reference evidence="2" key="1">
    <citation type="submission" date="2018-11" db="EMBL/GenBank/DDBJ databases">
        <title>Shewanella sp. M2.</title>
        <authorList>
            <person name="Hwang Y.J."/>
            <person name="Hwang C.Y."/>
        </authorList>
    </citation>
    <scope>NUCLEOTIDE SEQUENCE [LARGE SCALE GENOMIC DNA]</scope>
    <source>
        <strain evidence="2">LMG 19866</strain>
    </source>
</reference>
<dbReference type="AlphaFoldDB" id="A0A3G8LPG8"/>
<organism evidence="1 2">
    <name type="scientific">Shewanella livingstonensis</name>
    <dbReference type="NCBI Taxonomy" id="150120"/>
    <lineage>
        <taxon>Bacteria</taxon>
        <taxon>Pseudomonadati</taxon>
        <taxon>Pseudomonadota</taxon>
        <taxon>Gammaproteobacteria</taxon>
        <taxon>Alteromonadales</taxon>
        <taxon>Shewanellaceae</taxon>
        <taxon>Shewanella</taxon>
    </lineage>
</organism>
<gene>
    <name evidence="1" type="ORF">EGC82_02275</name>
</gene>